<evidence type="ECO:0000256" key="1">
    <source>
        <dbReference type="ARBA" id="ARBA00004141"/>
    </source>
</evidence>
<evidence type="ECO:0000256" key="4">
    <source>
        <dbReference type="ARBA" id="ARBA00023136"/>
    </source>
</evidence>
<feature type="transmembrane region" description="Helical" evidence="5">
    <location>
        <begin position="426"/>
        <end position="449"/>
    </location>
</feature>
<comment type="caution">
    <text evidence="6">The sequence shown here is derived from an EMBL/GenBank/DDBJ whole genome shotgun (WGS) entry which is preliminary data.</text>
</comment>
<reference evidence="6" key="1">
    <citation type="submission" date="2021-02" db="EMBL/GenBank/DDBJ databases">
        <authorList>
            <person name="Nowell W R."/>
        </authorList>
    </citation>
    <scope>NUCLEOTIDE SEQUENCE</scope>
</reference>
<dbReference type="PANTHER" id="PTHR10924:SF27">
    <property type="entry name" value="SOLUTE CARRIER FAMILY 49 MEMBER 4"/>
    <property type="match status" value="1"/>
</dbReference>
<dbReference type="Proteomes" id="UP000663868">
    <property type="component" value="Unassembled WGS sequence"/>
</dbReference>
<dbReference type="PANTHER" id="PTHR10924">
    <property type="entry name" value="MAJOR FACILITATOR SUPERFAMILY PROTEIN-RELATED"/>
    <property type="match status" value="1"/>
</dbReference>
<comment type="subcellular location">
    <subcellularLocation>
        <location evidence="1">Membrane</location>
        <topology evidence="1">Multi-pass membrane protein</topology>
    </subcellularLocation>
</comment>
<evidence type="ECO:0000256" key="5">
    <source>
        <dbReference type="SAM" id="Phobius"/>
    </source>
</evidence>
<feature type="transmembrane region" description="Helical" evidence="5">
    <location>
        <begin position="199"/>
        <end position="218"/>
    </location>
</feature>
<sequence>MPSDTDETTILVERSSTPAYVVYPHRFYVLFVFSFLTFNQCTIWLTFSPIARKTEIFYNVTESTVDLLLNWGNMVFIPCLPLTSILLDRPNGLRYCVIILAITGFLATLSRILPSLIVSSSNLNFTSISLPFIHAGQILNAACGPLVMAPVSQLSSIWFAPHERTRATTIAVFANYLGAAGGFIINPLVVALPEHVPRLLYIHFGLAFVACVLTLLYFPAHPPTPPSAAAELFMATPADNENSSNSRTFFKDIWKCLTTPAFLLLSTAGGLLYGAFGAWTSLYDVLLEPENYTESQAGWFGFASLMAAIAGGLSLGYVADMRRFQHSLKILTLISTVGCLLAIIWFELCVRSLFYDRHILSSTPFTIGLSTALAGLFSGAASPLIYEALAEIMYPLPESISASILVEWINTVGLVFLFVAPNRAKLVNFLVLVVVVVSIILVLFTRFTYKRRDEDERKRIEKEQKQIINHNVLNQPVIGIINEEEEEQQKHYGTFN</sequence>
<dbReference type="InterPro" id="IPR036259">
    <property type="entry name" value="MFS_trans_sf"/>
</dbReference>
<dbReference type="EMBL" id="CAJOBB010000351">
    <property type="protein sequence ID" value="CAF3658665.1"/>
    <property type="molecule type" value="Genomic_DNA"/>
</dbReference>
<feature type="transmembrane region" description="Helical" evidence="5">
    <location>
        <begin position="95"/>
        <end position="118"/>
    </location>
</feature>
<feature type="transmembrane region" description="Helical" evidence="5">
    <location>
        <begin position="366"/>
        <end position="388"/>
    </location>
</feature>
<keyword evidence="2 5" id="KW-0812">Transmembrane</keyword>
<proteinExistence type="predicted"/>
<dbReference type="GO" id="GO:0022857">
    <property type="term" value="F:transmembrane transporter activity"/>
    <property type="evidence" value="ECO:0007669"/>
    <property type="project" value="InterPro"/>
</dbReference>
<feature type="transmembrane region" description="Helical" evidence="5">
    <location>
        <begin position="257"/>
        <end position="279"/>
    </location>
</feature>
<protein>
    <submittedName>
        <fullName evidence="6">Uncharacterized protein</fullName>
    </submittedName>
</protein>
<name>A0A813XAZ3_9BILA</name>
<organism evidence="6 8">
    <name type="scientific">Adineta steineri</name>
    <dbReference type="NCBI Taxonomy" id="433720"/>
    <lineage>
        <taxon>Eukaryota</taxon>
        <taxon>Metazoa</taxon>
        <taxon>Spiralia</taxon>
        <taxon>Gnathifera</taxon>
        <taxon>Rotifera</taxon>
        <taxon>Eurotatoria</taxon>
        <taxon>Bdelloidea</taxon>
        <taxon>Adinetida</taxon>
        <taxon>Adinetidae</taxon>
        <taxon>Adineta</taxon>
    </lineage>
</organism>
<feature type="transmembrane region" description="Helical" evidence="5">
    <location>
        <begin position="400"/>
        <end position="420"/>
    </location>
</feature>
<evidence type="ECO:0000313" key="8">
    <source>
        <dbReference type="Proteomes" id="UP000663860"/>
    </source>
</evidence>
<dbReference type="InterPro" id="IPR049680">
    <property type="entry name" value="FLVCR1-2_SLC49-like"/>
</dbReference>
<keyword evidence="3 5" id="KW-1133">Transmembrane helix</keyword>
<feature type="transmembrane region" description="Helical" evidence="5">
    <location>
        <begin position="330"/>
        <end position="354"/>
    </location>
</feature>
<evidence type="ECO:0000313" key="7">
    <source>
        <dbReference type="EMBL" id="CAF3658665.1"/>
    </source>
</evidence>
<feature type="transmembrane region" description="Helical" evidence="5">
    <location>
        <begin position="27"/>
        <end position="47"/>
    </location>
</feature>
<accession>A0A813XAZ3</accession>
<dbReference type="AlphaFoldDB" id="A0A813XAZ3"/>
<dbReference type="Pfam" id="PF07690">
    <property type="entry name" value="MFS_1"/>
    <property type="match status" value="1"/>
</dbReference>
<feature type="transmembrane region" description="Helical" evidence="5">
    <location>
        <begin position="67"/>
        <end position="88"/>
    </location>
</feature>
<feature type="transmembrane region" description="Helical" evidence="5">
    <location>
        <begin position="172"/>
        <end position="193"/>
    </location>
</feature>
<gene>
    <name evidence="6" type="ORF">IZO911_LOCUS10548</name>
    <name evidence="7" type="ORF">KXQ929_LOCUS8185</name>
</gene>
<dbReference type="SUPFAM" id="SSF103473">
    <property type="entry name" value="MFS general substrate transporter"/>
    <property type="match status" value="1"/>
</dbReference>
<dbReference type="EMBL" id="CAJNOE010000077">
    <property type="protein sequence ID" value="CAF0868954.1"/>
    <property type="molecule type" value="Genomic_DNA"/>
</dbReference>
<evidence type="ECO:0000256" key="2">
    <source>
        <dbReference type="ARBA" id="ARBA00022692"/>
    </source>
</evidence>
<keyword evidence="4 5" id="KW-0472">Membrane</keyword>
<dbReference type="InterPro" id="IPR011701">
    <property type="entry name" value="MFS"/>
</dbReference>
<dbReference type="Proteomes" id="UP000663860">
    <property type="component" value="Unassembled WGS sequence"/>
</dbReference>
<dbReference type="Gene3D" id="1.20.1250.20">
    <property type="entry name" value="MFS general substrate transporter like domains"/>
    <property type="match status" value="2"/>
</dbReference>
<evidence type="ECO:0000256" key="3">
    <source>
        <dbReference type="ARBA" id="ARBA00022989"/>
    </source>
</evidence>
<dbReference type="GO" id="GO:0016020">
    <property type="term" value="C:membrane"/>
    <property type="evidence" value="ECO:0007669"/>
    <property type="project" value="UniProtKB-SubCell"/>
</dbReference>
<feature type="transmembrane region" description="Helical" evidence="5">
    <location>
        <begin position="138"/>
        <end position="160"/>
    </location>
</feature>
<feature type="transmembrane region" description="Helical" evidence="5">
    <location>
        <begin position="299"/>
        <end position="318"/>
    </location>
</feature>
<evidence type="ECO:0000313" key="6">
    <source>
        <dbReference type="EMBL" id="CAF0868954.1"/>
    </source>
</evidence>